<comment type="caution">
    <text evidence="4">The sequence shown here is derived from an EMBL/GenBank/DDBJ whole genome shotgun (WGS) entry which is preliminary data.</text>
</comment>
<dbReference type="Proteomes" id="UP001500908">
    <property type="component" value="Unassembled WGS sequence"/>
</dbReference>
<accession>A0ABP7G8R7</accession>
<evidence type="ECO:0000256" key="2">
    <source>
        <dbReference type="SAM" id="Phobius"/>
    </source>
</evidence>
<dbReference type="RefSeq" id="WP_344975136.1">
    <property type="nucleotide sequence ID" value="NZ_BAABDD010000028.1"/>
</dbReference>
<feature type="transmembrane region" description="Helical" evidence="2">
    <location>
        <begin position="330"/>
        <end position="349"/>
    </location>
</feature>
<dbReference type="SUPFAM" id="SSF101898">
    <property type="entry name" value="NHL repeat"/>
    <property type="match status" value="1"/>
</dbReference>
<evidence type="ECO:0000256" key="1">
    <source>
        <dbReference type="SAM" id="MobiDB-lite"/>
    </source>
</evidence>
<organism evidence="4 5">
    <name type="scientific">Salinactinospora qingdaonensis</name>
    <dbReference type="NCBI Taxonomy" id="702744"/>
    <lineage>
        <taxon>Bacteria</taxon>
        <taxon>Bacillati</taxon>
        <taxon>Actinomycetota</taxon>
        <taxon>Actinomycetes</taxon>
        <taxon>Streptosporangiales</taxon>
        <taxon>Nocardiopsidaceae</taxon>
        <taxon>Salinactinospora</taxon>
    </lineage>
</organism>
<feature type="region of interest" description="Disordered" evidence="1">
    <location>
        <begin position="27"/>
        <end position="48"/>
    </location>
</feature>
<reference evidence="5" key="1">
    <citation type="journal article" date="2019" name="Int. J. Syst. Evol. Microbiol.">
        <title>The Global Catalogue of Microorganisms (GCM) 10K type strain sequencing project: providing services to taxonomists for standard genome sequencing and annotation.</title>
        <authorList>
            <consortium name="The Broad Institute Genomics Platform"/>
            <consortium name="The Broad Institute Genome Sequencing Center for Infectious Disease"/>
            <person name="Wu L."/>
            <person name="Ma J."/>
        </authorList>
    </citation>
    <scope>NUCLEOTIDE SEQUENCE [LARGE SCALE GENOMIC DNA]</scope>
    <source>
        <strain evidence="5">JCM 17137</strain>
    </source>
</reference>
<sequence length="352" mass="36013">MTSSTGLPLLAAALLAVTVPAMAGPAVAAPSEEESPEERSPAFHISDPRVVESSGLAASRHHEGVYWTHNDSGEQYAPMLYGVDDTGETVATVTLTGAGVQMRDWEAVAVAPGADGEPAIYVGDIGDNFDGGWPTIRLYRLPEPRTLGDTTVEATTFTFSYADGGRDAESLLVDPRDGRIYIVSKEAGGGIYAAPEELATDATNQLTRLGSAPLYATDASFAPDGSHYAIRTYWGATIYDATDGVPGSAVERLTLPDSAQGESLAYTGTGDALLAGSEGATSPVWRIPVPGESGEDTDDAATGASPSPAATSAGGDAAGGRDLNRVAGTALLIGVGAVALAIAGIVWLARRS</sequence>
<evidence type="ECO:0000256" key="3">
    <source>
        <dbReference type="SAM" id="SignalP"/>
    </source>
</evidence>
<dbReference type="EMBL" id="BAABDD010000028">
    <property type="protein sequence ID" value="GAA3759302.1"/>
    <property type="molecule type" value="Genomic_DNA"/>
</dbReference>
<proteinExistence type="predicted"/>
<feature type="compositionally biased region" description="Basic and acidic residues" evidence="1">
    <location>
        <begin position="37"/>
        <end position="48"/>
    </location>
</feature>
<keyword evidence="2" id="KW-0812">Transmembrane</keyword>
<feature type="signal peptide" evidence="3">
    <location>
        <begin position="1"/>
        <end position="23"/>
    </location>
</feature>
<name>A0ABP7G8R7_9ACTN</name>
<keyword evidence="3" id="KW-0732">Signal</keyword>
<evidence type="ECO:0000313" key="5">
    <source>
        <dbReference type="Proteomes" id="UP001500908"/>
    </source>
</evidence>
<protein>
    <submittedName>
        <fullName evidence="4">WD40 repeat domain-containing protein</fullName>
    </submittedName>
</protein>
<keyword evidence="5" id="KW-1185">Reference proteome</keyword>
<feature type="compositionally biased region" description="Low complexity" evidence="1">
    <location>
        <begin position="300"/>
        <end position="315"/>
    </location>
</feature>
<evidence type="ECO:0000313" key="4">
    <source>
        <dbReference type="EMBL" id="GAA3759302.1"/>
    </source>
</evidence>
<gene>
    <name evidence="4" type="ORF">GCM10022402_41570</name>
</gene>
<keyword evidence="2" id="KW-1133">Transmembrane helix</keyword>
<feature type="chain" id="PRO_5047240545" evidence="3">
    <location>
        <begin position="24"/>
        <end position="352"/>
    </location>
</feature>
<feature type="region of interest" description="Disordered" evidence="1">
    <location>
        <begin position="287"/>
        <end position="318"/>
    </location>
</feature>
<keyword evidence="2" id="KW-0472">Membrane</keyword>